<sequence length="53" mass="6486">MQIRKNIYKIAATIEYFEDEDVNLFKKETALSTLALLFFLKEKWRKIVIKDRY</sequence>
<organism evidence="1">
    <name type="scientific">Siphoviridae sp. ct5kv15</name>
    <dbReference type="NCBI Taxonomy" id="2825338"/>
    <lineage>
        <taxon>Viruses</taxon>
        <taxon>Duplodnaviria</taxon>
        <taxon>Heunggongvirae</taxon>
        <taxon>Uroviricota</taxon>
        <taxon>Caudoviricetes</taxon>
    </lineage>
</organism>
<accession>A0A8S5PMY0</accession>
<dbReference type="EMBL" id="BK015457">
    <property type="protein sequence ID" value="DAE07801.1"/>
    <property type="molecule type" value="Genomic_DNA"/>
</dbReference>
<name>A0A8S5PMY0_9CAUD</name>
<evidence type="ECO:0000313" key="1">
    <source>
        <dbReference type="EMBL" id="DAE07801.1"/>
    </source>
</evidence>
<protein>
    <submittedName>
        <fullName evidence="1">Uncharacterized protein</fullName>
    </submittedName>
</protein>
<reference evidence="1" key="1">
    <citation type="journal article" date="2021" name="Proc. Natl. Acad. Sci. U.S.A.">
        <title>A Catalog of Tens of Thousands of Viruses from Human Metagenomes Reveals Hidden Associations with Chronic Diseases.</title>
        <authorList>
            <person name="Tisza M.J."/>
            <person name="Buck C.B."/>
        </authorList>
    </citation>
    <scope>NUCLEOTIDE SEQUENCE</scope>
    <source>
        <strain evidence="1">Ct5kv15</strain>
    </source>
</reference>
<proteinExistence type="predicted"/>